<dbReference type="InterPro" id="IPR036388">
    <property type="entry name" value="WH-like_DNA-bd_sf"/>
</dbReference>
<comment type="similarity">
    <text evidence="1">Belongs to the LysR transcriptional regulatory family.</text>
</comment>
<dbReference type="PROSITE" id="PS50931">
    <property type="entry name" value="HTH_LYSR"/>
    <property type="match status" value="1"/>
</dbReference>
<dbReference type="InterPro" id="IPR036390">
    <property type="entry name" value="WH_DNA-bd_sf"/>
</dbReference>
<dbReference type="PANTHER" id="PTHR30346:SF28">
    <property type="entry name" value="HTH-TYPE TRANSCRIPTIONAL REGULATOR CYNR"/>
    <property type="match status" value="1"/>
</dbReference>
<name>A0A9X1Y906_9PROT</name>
<dbReference type="Pfam" id="PF03466">
    <property type="entry name" value="LysR_substrate"/>
    <property type="match status" value="1"/>
</dbReference>
<dbReference type="SUPFAM" id="SSF53850">
    <property type="entry name" value="Periplasmic binding protein-like II"/>
    <property type="match status" value="1"/>
</dbReference>
<keyword evidence="3" id="KW-0238">DNA-binding</keyword>
<dbReference type="SUPFAM" id="SSF46785">
    <property type="entry name" value="Winged helix' DNA-binding domain"/>
    <property type="match status" value="1"/>
</dbReference>
<organism evidence="6 7">
    <name type="scientific">Roseomonas acroporae</name>
    <dbReference type="NCBI Taxonomy" id="2937791"/>
    <lineage>
        <taxon>Bacteria</taxon>
        <taxon>Pseudomonadati</taxon>
        <taxon>Pseudomonadota</taxon>
        <taxon>Alphaproteobacteria</taxon>
        <taxon>Acetobacterales</taxon>
        <taxon>Roseomonadaceae</taxon>
        <taxon>Roseomonas</taxon>
    </lineage>
</organism>
<evidence type="ECO:0000256" key="1">
    <source>
        <dbReference type="ARBA" id="ARBA00009437"/>
    </source>
</evidence>
<keyword evidence="4" id="KW-0804">Transcription</keyword>
<dbReference type="EMBL" id="JALPRX010000073">
    <property type="protein sequence ID" value="MCK8786099.1"/>
    <property type="molecule type" value="Genomic_DNA"/>
</dbReference>
<feature type="domain" description="HTH lysR-type" evidence="5">
    <location>
        <begin position="22"/>
        <end position="79"/>
    </location>
</feature>
<protein>
    <submittedName>
        <fullName evidence="6">LysR family transcriptional regulator</fullName>
    </submittedName>
</protein>
<evidence type="ECO:0000259" key="5">
    <source>
        <dbReference type="PROSITE" id="PS50931"/>
    </source>
</evidence>
<gene>
    <name evidence="6" type="ORF">M0638_17125</name>
</gene>
<reference evidence="6" key="1">
    <citation type="submission" date="2022-04" db="EMBL/GenBank/DDBJ databases">
        <title>Roseomonas acroporae sp. nov., isolated from coral Acropora digitifera.</title>
        <authorList>
            <person name="Sun H."/>
        </authorList>
    </citation>
    <scope>NUCLEOTIDE SEQUENCE</scope>
    <source>
        <strain evidence="6">NAR14</strain>
    </source>
</reference>
<dbReference type="GO" id="GO:0003677">
    <property type="term" value="F:DNA binding"/>
    <property type="evidence" value="ECO:0007669"/>
    <property type="project" value="UniProtKB-KW"/>
</dbReference>
<dbReference type="PANTHER" id="PTHR30346">
    <property type="entry name" value="TRANSCRIPTIONAL DUAL REGULATOR HCAR-RELATED"/>
    <property type="match status" value="1"/>
</dbReference>
<accession>A0A9X1Y906</accession>
<evidence type="ECO:0000256" key="3">
    <source>
        <dbReference type="ARBA" id="ARBA00023125"/>
    </source>
</evidence>
<dbReference type="GO" id="GO:0032993">
    <property type="term" value="C:protein-DNA complex"/>
    <property type="evidence" value="ECO:0007669"/>
    <property type="project" value="TreeGrafter"/>
</dbReference>
<dbReference type="RefSeq" id="WP_248668215.1">
    <property type="nucleotide sequence ID" value="NZ_JALPRX010000073.1"/>
</dbReference>
<dbReference type="Gene3D" id="3.40.190.290">
    <property type="match status" value="1"/>
</dbReference>
<dbReference type="InterPro" id="IPR000847">
    <property type="entry name" value="LysR_HTH_N"/>
</dbReference>
<dbReference type="AlphaFoldDB" id="A0A9X1Y906"/>
<comment type="caution">
    <text evidence="6">The sequence shown here is derived from an EMBL/GenBank/DDBJ whole genome shotgun (WGS) entry which is preliminary data.</text>
</comment>
<dbReference type="Gene3D" id="1.10.10.10">
    <property type="entry name" value="Winged helix-like DNA-binding domain superfamily/Winged helix DNA-binding domain"/>
    <property type="match status" value="1"/>
</dbReference>
<dbReference type="Proteomes" id="UP001139516">
    <property type="component" value="Unassembled WGS sequence"/>
</dbReference>
<dbReference type="InterPro" id="IPR005119">
    <property type="entry name" value="LysR_subst-bd"/>
</dbReference>
<evidence type="ECO:0000256" key="4">
    <source>
        <dbReference type="ARBA" id="ARBA00023163"/>
    </source>
</evidence>
<keyword evidence="2" id="KW-0805">Transcription regulation</keyword>
<dbReference type="Pfam" id="PF00126">
    <property type="entry name" value="HTH_1"/>
    <property type="match status" value="1"/>
</dbReference>
<evidence type="ECO:0000313" key="6">
    <source>
        <dbReference type="EMBL" id="MCK8786099.1"/>
    </source>
</evidence>
<dbReference type="FunFam" id="1.10.10.10:FF:000001">
    <property type="entry name" value="LysR family transcriptional regulator"/>
    <property type="match status" value="1"/>
</dbReference>
<dbReference type="PRINTS" id="PR00039">
    <property type="entry name" value="HTHLYSR"/>
</dbReference>
<dbReference type="GO" id="GO:0003700">
    <property type="term" value="F:DNA-binding transcription factor activity"/>
    <property type="evidence" value="ECO:0007669"/>
    <property type="project" value="InterPro"/>
</dbReference>
<keyword evidence="7" id="KW-1185">Reference proteome</keyword>
<dbReference type="CDD" id="cd05466">
    <property type="entry name" value="PBP2_LTTR_substrate"/>
    <property type="match status" value="1"/>
</dbReference>
<evidence type="ECO:0000313" key="7">
    <source>
        <dbReference type="Proteomes" id="UP001139516"/>
    </source>
</evidence>
<proteinExistence type="inferred from homology"/>
<sequence>MPALPPCLDPRHPGQGLGTAMMNLRRLRAFLTVSEAGGFRRAAQQLDLSQPALTRQIQVLEAEIGARLIHRDRQPLALTEAGRFLAQQAGRLLAEAAFLRQEVQRLDGGRDPTLCVGVLQSMLEGVFAAALPGWRRDWPQVPLRVTGFRSSQIMAEVIDGRQHLGFIGVRPSDPRLVWQDLIEDPFVVVLPPSHPLAHRTGTLPLAALTEEGLVLPPPGFGLRDAVDIAFAAIGLAPRVTAELEGIGAILALVRAGLGPSLLPATAIAGLAGLAVRLLDGEVPSRTIGAVWHVGRRSDAPIDALVAAVARAATTMRQPVGPLRHRL</sequence>
<evidence type="ECO:0000256" key="2">
    <source>
        <dbReference type="ARBA" id="ARBA00023015"/>
    </source>
</evidence>